<sequence>SFPGSGGGGGVRMGSEGKTTPKMIRGEAGYVLEDVPHLIDYLPDLPVSSLSRGFLGPSFFWGLGWELIL</sequence>
<proteinExistence type="predicted"/>
<dbReference type="EMBL" id="AMZH03020294">
    <property type="protein sequence ID" value="RRT39312.1"/>
    <property type="molecule type" value="Genomic_DNA"/>
</dbReference>
<accession>A0A426XIN7</accession>
<evidence type="ECO:0000313" key="3">
    <source>
        <dbReference type="Proteomes" id="UP000287651"/>
    </source>
</evidence>
<feature type="compositionally biased region" description="Gly residues" evidence="1">
    <location>
        <begin position="1"/>
        <end position="12"/>
    </location>
</feature>
<protein>
    <submittedName>
        <fullName evidence="2">Uncharacterized protein</fullName>
    </submittedName>
</protein>
<comment type="caution">
    <text evidence="2">The sequence shown here is derived from an EMBL/GenBank/DDBJ whole genome shotgun (WGS) entry which is preliminary data.</text>
</comment>
<name>A0A426XIN7_ENSVE</name>
<gene>
    <name evidence="2" type="ORF">B296_00040384</name>
</gene>
<dbReference type="Proteomes" id="UP000287651">
    <property type="component" value="Unassembled WGS sequence"/>
</dbReference>
<evidence type="ECO:0000313" key="2">
    <source>
        <dbReference type="EMBL" id="RRT39312.1"/>
    </source>
</evidence>
<organism evidence="2 3">
    <name type="scientific">Ensete ventricosum</name>
    <name type="common">Abyssinian banana</name>
    <name type="synonym">Musa ensete</name>
    <dbReference type="NCBI Taxonomy" id="4639"/>
    <lineage>
        <taxon>Eukaryota</taxon>
        <taxon>Viridiplantae</taxon>
        <taxon>Streptophyta</taxon>
        <taxon>Embryophyta</taxon>
        <taxon>Tracheophyta</taxon>
        <taxon>Spermatophyta</taxon>
        <taxon>Magnoliopsida</taxon>
        <taxon>Liliopsida</taxon>
        <taxon>Zingiberales</taxon>
        <taxon>Musaceae</taxon>
        <taxon>Ensete</taxon>
    </lineage>
</organism>
<reference evidence="2 3" key="1">
    <citation type="journal article" date="2014" name="Agronomy (Basel)">
        <title>A Draft Genome Sequence for Ensete ventricosum, the Drought-Tolerant Tree Against Hunger.</title>
        <authorList>
            <person name="Harrison J."/>
            <person name="Moore K.A."/>
            <person name="Paszkiewicz K."/>
            <person name="Jones T."/>
            <person name="Grant M."/>
            <person name="Ambacheew D."/>
            <person name="Muzemil S."/>
            <person name="Studholme D.J."/>
        </authorList>
    </citation>
    <scope>NUCLEOTIDE SEQUENCE [LARGE SCALE GENOMIC DNA]</scope>
</reference>
<feature type="region of interest" description="Disordered" evidence="1">
    <location>
        <begin position="1"/>
        <end position="21"/>
    </location>
</feature>
<feature type="non-terminal residue" evidence="2">
    <location>
        <position position="1"/>
    </location>
</feature>
<evidence type="ECO:0000256" key="1">
    <source>
        <dbReference type="SAM" id="MobiDB-lite"/>
    </source>
</evidence>
<dbReference type="AlphaFoldDB" id="A0A426XIN7"/>